<evidence type="ECO:0000256" key="5">
    <source>
        <dbReference type="ARBA" id="ARBA00022840"/>
    </source>
</evidence>
<dbReference type="InterPro" id="IPR050388">
    <property type="entry name" value="ABC_Ni/Peptide_Import"/>
</dbReference>
<dbReference type="PANTHER" id="PTHR43297">
    <property type="entry name" value="OLIGOPEPTIDE TRANSPORT ATP-BINDING PROTEIN APPD"/>
    <property type="match status" value="1"/>
</dbReference>
<evidence type="ECO:0000256" key="1">
    <source>
        <dbReference type="ARBA" id="ARBA00004202"/>
    </source>
</evidence>
<dbReference type="InterPro" id="IPR013563">
    <property type="entry name" value="Oligopep_ABC_C"/>
</dbReference>
<accession>A0A381U0T0</accession>
<dbReference type="CDD" id="cd03257">
    <property type="entry name" value="ABC_NikE_OppD_transporters"/>
    <property type="match status" value="1"/>
</dbReference>
<proteinExistence type="predicted"/>
<dbReference type="SMART" id="SM00382">
    <property type="entry name" value="AAA"/>
    <property type="match status" value="1"/>
</dbReference>
<dbReference type="Gene3D" id="3.40.50.300">
    <property type="entry name" value="P-loop containing nucleotide triphosphate hydrolases"/>
    <property type="match status" value="1"/>
</dbReference>
<dbReference type="NCBIfam" id="TIGR01727">
    <property type="entry name" value="oligo_HPY"/>
    <property type="match status" value="1"/>
</dbReference>
<protein>
    <recommendedName>
        <fullName evidence="7">ABC transporter domain-containing protein</fullName>
    </recommendedName>
</protein>
<comment type="subcellular location">
    <subcellularLocation>
        <location evidence="1">Cell membrane</location>
        <topology evidence="1">Peripheral membrane protein</topology>
    </subcellularLocation>
</comment>
<keyword evidence="4" id="KW-0547">Nucleotide-binding</keyword>
<keyword evidence="2" id="KW-0813">Transport</keyword>
<keyword evidence="3" id="KW-1003">Cell membrane</keyword>
<evidence type="ECO:0000256" key="2">
    <source>
        <dbReference type="ARBA" id="ARBA00022448"/>
    </source>
</evidence>
<dbReference type="InterPro" id="IPR003593">
    <property type="entry name" value="AAA+_ATPase"/>
</dbReference>
<dbReference type="GO" id="GO:0005524">
    <property type="term" value="F:ATP binding"/>
    <property type="evidence" value="ECO:0007669"/>
    <property type="project" value="UniProtKB-KW"/>
</dbReference>
<dbReference type="Pfam" id="PF08352">
    <property type="entry name" value="oligo_HPY"/>
    <property type="match status" value="1"/>
</dbReference>
<dbReference type="InterPro" id="IPR027417">
    <property type="entry name" value="P-loop_NTPase"/>
</dbReference>
<evidence type="ECO:0000259" key="7">
    <source>
        <dbReference type="PROSITE" id="PS50893"/>
    </source>
</evidence>
<sequence>MDNTAPLLQIDDLSAYIKNEDQILFPLQGVSFSIGRNTRMALVGESGSGKSLTAAAILGMLPPGSQVTRGNIIMGDRNLVSLPEKLLQKIRGKEISIVFQNPGASLNPVRTVGSQIAEILRVHEKLSRQKSNQKAIEMLESLGIPDPDKRGKDYPHQYSGGMAQRAALAMAMACRPALLIADEPTSGLDATLQQQVLDLLTSQVQEQKSSMLLITHDMSVVGSTCEQVAVMYGGRIMEVGPTELVLRHPINPYTQKLVDAFSRSKDGKMTSIPGTVGPPISESKGCPFAERCDKADQDCRTHLPQLLHKQDRMVACIKT</sequence>
<evidence type="ECO:0000313" key="8">
    <source>
        <dbReference type="EMBL" id="SVA20053.1"/>
    </source>
</evidence>
<dbReference type="SUPFAM" id="SSF52540">
    <property type="entry name" value="P-loop containing nucleoside triphosphate hydrolases"/>
    <property type="match status" value="1"/>
</dbReference>
<dbReference type="EMBL" id="UINC01005242">
    <property type="protein sequence ID" value="SVA20053.1"/>
    <property type="molecule type" value="Genomic_DNA"/>
</dbReference>
<dbReference type="FunFam" id="3.40.50.300:FF:000016">
    <property type="entry name" value="Oligopeptide ABC transporter ATP-binding component"/>
    <property type="match status" value="1"/>
</dbReference>
<organism evidence="8">
    <name type="scientific">marine metagenome</name>
    <dbReference type="NCBI Taxonomy" id="408172"/>
    <lineage>
        <taxon>unclassified sequences</taxon>
        <taxon>metagenomes</taxon>
        <taxon>ecological metagenomes</taxon>
    </lineage>
</organism>
<gene>
    <name evidence="8" type="ORF">METZ01_LOCUS72907</name>
</gene>
<dbReference type="InterPro" id="IPR017871">
    <property type="entry name" value="ABC_transporter-like_CS"/>
</dbReference>
<dbReference type="GO" id="GO:0005886">
    <property type="term" value="C:plasma membrane"/>
    <property type="evidence" value="ECO:0007669"/>
    <property type="project" value="UniProtKB-SubCell"/>
</dbReference>
<dbReference type="InterPro" id="IPR003439">
    <property type="entry name" value="ABC_transporter-like_ATP-bd"/>
</dbReference>
<dbReference type="GO" id="GO:0016887">
    <property type="term" value="F:ATP hydrolysis activity"/>
    <property type="evidence" value="ECO:0007669"/>
    <property type="project" value="InterPro"/>
</dbReference>
<dbReference type="AlphaFoldDB" id="A0A381U0T0"/>
<evidence type="ECO:0000256" key="6">
    <source>
        <dbReference type="ARBA" id="ARBA00023136"/>
    </source>
</evidence>
<evidence type="ECO:0000256" key="3">
    <source>
        <dbReference type="ARBA" id="ARBA00022475"/>
    </source>
</evidence>
<reference evidence="8" key="1">
    <citation type="submission" date="2018-05" db="EMBL/GenBank/DDBJ databases">
        <authorList>
            <person name="Lanie J.A."/>
            <person name="Ng W.-L."/>
            <person name="Kazmierczak K.M."/>
            <person name="Andrzejewski T.M."/>
            <person name="Davidsen T.M."/>
            <person name="Wayne K.J."/>
            <person name="Tettelin H."/>
            <person name="Glass J.I."/>
            <person name="Rusch D."/>
            <person name="Podicherti R."/>
            <person name="Tsui H.-C.T."/>
            <person name="Winkler M.E."/>
        </authorList>
    </citation>
    <scope>NUCLEOTIDE SEQUENCE</scope>
</reference>
<dbReference type="PROSITE" id="PS00211">
    <property type="entry name" value="ABC_TRANSPORTER_1"/>
    <property type="match status" value="1"/>
</dbReference>
<keyword evidence="6" id="KW-0472">Membrane</keyword>
<dbReference type="GO" id="GO:0015833">
    <property type="term" value="P:peptide transport"/>
    <property type="evidence" value="ECO:0007669"/>
    <property type="project" value="InterPro"/>
</dbReference>
<dbReference type="PANTHER" id="PTHR43297:SF2">
    <property type="entry name" value="DIPEPTIDE TRANSPORT ATP-BINDING PROTEIN DPPD"/>
    <property type="match status" value="1"/>
</dbReference>
<evidence type="ECO:0000256" key="4">
    <source>
        <dbReference type="ARBA" id="ARBA00022741"/>
    </source>
</evidence>
<name>A0A381U0T0_9ZZZZ</name>
<dbReference type="Pfam" id="PF00005">
    <property type="entry name" value="ABC_tran"/>
    <property type="match status" value="1"/>
</dbReference>
<feature type="domain" description="ABC transporter" evidence="7">
    <location>
        <begin position="8"/>
        <end position="258"/>
    </location>
</feature>
<keyword evidence="5" id="KW-0067">ATP-binding</keyword>
<dbReference type="PROSITE" id="PS50893">
    <property type="entry name" value="ABC_TRANSPORTER_2"/>
    <property type="match status" value="1"/>
</dbReference>